<keyword evidence="2 8" id="KW-0645">Protease</keyword>
<dbReference type="SUPFAM" id="SSF50156">
    <property type="entry name" value="PDZ domain-like"/>
    <property type="match status" value="1"/>
</dbReference>
<dbReference type="CDD" id="cd06781">
    <property type="entry name" value="cpPDZ_BsHtra-like"/>
    <property type="match status" value="1"/>
</dbReference>
<keyword evidence="6" id="KW-0472">Membrane</keyword>
<feature type="domain" description="PDZ" evidence="7">
    <location>
        <begin position="303"/>
        <end position="392"/>
    </location>
</feature>
<name>A0ABW4LIR6_9BACI</name>
<dbReference type="SUPFAM" id="SSF50494">
    <property type="entry name" value="Trypsin-like serine proteases"/>
    <property type="match status" value="1"/>
</dbReference>
<keyword evidence="6" id="KW-0812">Transmembrane</keyword>
<organism evidence="8 9">
    <name type="scientific">Bacillus salitolerans</name>
    <dbReference type="NCBI Taxonomy" id="1437434"/>
    <lineage>
        <taxon>Bacteria</taxon>
        <taxon>Bacillati</taxon>
        <taxon>Bacillota</taxon>
        <taxon>Bacilli</taxon>
        <taxon>Bacillales</taxon>
        <taxon>Bacillaceae</taxon>
        <taxon>Bacillus</taxon>
    </lineage>
</organism>
<dbReference type="RefSeq" id="WP_377926059.1">
    <property type="nucleotide sequence ID" value="NZ_JBHUEM010000001.1"/>
</dbReference>
<gene>
    <name evidence="8" type="ORF">ACFSCX_00220</name>
</gene>
<proteinExistence type="inferred from homology"/>
<keyword evidence="6" id="KW-1133">Transmembrane helix</keyword>
<evidence type="ECO:0000313" key="9">
    <source>
        <dbReference type="Proteomes" id="UP001597214"/>
    </source>
</evidence>
<evidence type="ECO:0000313" key="8">
    <source>
        <dbReference type="EMBL" id="MFD1734977.1"/>
    </source>
</evidence>
<dbReference type="PANTHER" id="PTHR22939:SF129">
    <property type="entry name" value="SERINE PROTEASE HTRA2, MITOCHONDRIAL"/>
    <property type="match status" value="1"/>
</dbReference>
<evidence type="ECO:0000259" key="7">
    <source>
        <dbReference type="SMART" id="SM00228"/>
    </source>
</evidence>
<dbReference type="InterPro" id="IPR001940">
    <property type="entry name" value="Peptidase_S1C"/>
</dbReference>
<dbReference type="InterPro" id="IPR036034">
    <property type="entry name" value="PDZ_sf"/>
</dbReference>
<accession>A0ABW4LIR6</accession>
<dbReference type="EC" id="3.4.21.-" evidence="8"/>
<comment type="similarity">
    <text evidence="1">Belongs to the peptidase S1C family.</text>
</comment>
<evidence type="ECO:0000256" key="1">
    <source>
        <dbReference type="ARBA" id="ARBA00010541"/>
    </source>
</evidence>
<dbReference type="InterPro" id="IPR009003">
    <property type="entry name" value="Peptidase_S1_PA"/>
</dbReference>
<protein>
    <submittedName>
        <fullName evidence="8">S1C family serine protease</fullName>
        <ecNumber evidence="8">3.4.21.-</ecNumber>
    </submittedName>
</protein>
<feature type="region of interest" description="Disordered" evidence="5">
    <location>
        <begin position="51"/>
        <end position="71"/>
    </location>
</feature>
<dbReference type="SMART" id="SM00228">
    <property type="entry name" value="PDZ"/>
    <property type="match status" value="1"/>
</dbReference>
<feature type="transmembrane region" description="Helical" evidence="6">
    <location>
        <begin position="21"/>
        <end position="44"/>
    </location>
</feature>
<keyword evidence="4" id="KW-0720">Serine protease</keyword>
<keyword evidence="9" id="KW-1185">Reference proteome</keyword>
<evidence type="ECO:0000256" key="6">
    <source>
        <dbReference type="SAM" id="Phobius"/>
    </source>
</evidence>
<dbReference type="GO" id="GO:0008233">
    <property type="term" value="F:peptidase activity"/>
    <property type="evidence" value="ECO:0007669"/>
    <property type="project" value="UniProtKB-KW"/>
</dbReference>
<dbReference type="EMBL" id="JBHUEM010000001">
    <property type="protein sequence ID" value="MFD1734977.1"/>
    <property type="molecule type" value="Genomic_DNA"/>
</dbReference>
<evidence type="ECO:0000256" key="3">
    <source>
        <dbReference type="ARBA" id="ARBA00022801"/>
    </source>
</evidence>
<comment type="caution">
    <text evidence="8">The sequence shown here is derived from an EMBL/GenBank/DDBJ whole genome shotgun (WGS) entry which is preliminary data.</text>
</comment>
<dbReference type="PRINTS" id="PR00834">
    <property type="entry name" value="PROTEASES2C"/>
</dbReference>
<dbReference type="Proteomes" id="UP001597214">
    <property type="component" value="Unassembled WGS sequence"/>
</dbReference>
<dbReference type="Pfam" id="PF13365">
    <property type="entry name" value="Trypsin_2"/>
    <property type="match status" value="1"/>
</dbReference>
<dbReference type="InterPro" id="IPR043504">
    <property type="entry name" value="Peptidase_S1_PA_chymotrypsin"/>
</dbReference>
<dbReference type="Gene3D" id="2.30.42.10">
    <property type="match status" value="1"/>
</dbReference>
<dbReference type="Gene3D" id="2.40.10.10">
    <property type="entry name" value="Trypsin-like serine proteases"/>
    <property type="match status" value="2"/>
</dbReference>
<evidence type="ECO:0000256" key="4">
    <source>
        <dbReference type="ARBA" id="ARBA00022825"/>
    </source>
</evidence>
<dbReference type="PANTHER" id="PTHR22939">
    <property type="entry name" value="SERINE PROTEASE FAMILY S1C HTRA-RELATED"/>
    <property type="match status" value="1"/>
</dbReference>
<dbReference type="Pfam" id="PF13180">
    <property type="entry name" value="PDZ_2"/>
    <property type="match status" value="1"/>
</dbReference>
<keyword evidence="3 8" id="KW-0378">Hydrolase</keyword>
<feature type="compositionally biased region" description="Polar residues" evidence="5">
    <location>
        <begin position="51"/>
        <end position="67"/>
    </location>
</feature>
<dbReference type="GO" id="GO:0006508">
    <property type="term" value="P:proteolysis"/>
    <property type="evidence" value="ECO:0007669"/>
    <property type="project" value="UniProtKB-KW"/>
</dbReference>
<evidence type="ECO:0000256" key="5">
    <source>
        <dbReference type="SAM" id="MobiDB-lite"/>
    </source>
</evidence>
<evidence type="ECO:0000256" key="2">
    <source>
        <dbReference type="ARBA" id="ARBA00022670"/>
    </source>
</evidence>
<sequence>MGYYDQDYQHIRQKQKGNRGSVFIAGFVGAILGALLMVFALPALDTTKSLDMGPTTTNEGASGNQDGAMTTNPTMDTMNVNVVTQVTQAVDKVSEAVVGVINIQEAGFWNEAGEAGTGSGVIYKKEGGKAFIVTNHHVIEGATTVEISLADGSRIPAEILGSDIFTDLAVLSVEGDAVNVIAEFGNSDSVRPGEPVIAIGNPLGLQFSGSVTQGIISGTERTIPLDFDRDGHVDWQAEVLQTDAAINPGNSGGALVNINGQVIGINSMKIAQNAVEGIGLSIPVTIALPIIEDLETYGEVKRPYMGVGLRNLSDISSYHWYQTLKLPRDIKAGVFIEEVVPLSPADRAGLVQYDVIVALDGKEITNALDLRKHLYKEKEIGETMEVTFYRQGEKMNTTMKLVEESY</sequence>
<dbReference type="InterPro" id="IPR001478">
    <property type="entry name" value="PDZ"/>
</dbReference>
<reference evidence="9" key="1">
    <citation type="journal article" date="2019" name="Int. J. Syst. Evol. Microbiol.">
        <title>The Global Catalogue of Microorganisms (GCM) 10K type strain sequencing project: providing services to taxonomists for standard genome sequencing and annotation.</title>
        <authorList>
            <consortium name="The Broad Institute Genomics Platform"/>
            <consortium name="The Broad Institute Genome Sequencing Center for Infectious Disease"/>
            <person name="Wu L."/>
            <person name="Ma J."/>
        </authorList>
    </citation>
    <scope>NUCLEOTIDE SEQUENCE [LARGE SCALE GENOMIC DNA]</scope>
    <source>
        <strain evidence="9">CCUG 49339</strain>
    </source>
</reference>